<dbReference type="PANTHER" id="PTHR45833:SF1">
    <property type="entry name" value="METHIONINE SYNTHASE"/>
    <property type="match status" value="1"/>
</dbReference>
<evidence type="ECO:0000256" key="10">
    <source>
        <dbReference type="ARBA" id="ARBA00022628"/>
    </source>
</evidence>
<feature type="domain" description="Pterin-binding" evidence="22">
    <location>
        <begin position="314"/>
        <end position="558"/>
    </location>
</feature>
<dbReference type="InterPro" id="IPR011005">
    <property type="entry name" value="Dihydropteroate_synth-like_sf"/>
</dbReference>
<dbReference type="InterPro" id="IPR003726">
    <property type="entry name" value="HCY_dom"/>
</dbReference>
<keyword evidence="10" id="KW-0846">Cobalamin</keyword>
<name>A0A1Y2T710_SYMTR</name>
<evidence type="ECO:0000256" key="2">
    <source>
        <dbReference type="ARBA" id="ARBA00001947"/>
    </source>
</evidence>
<evidence type="ECO:0000256" key="20">
    <source>
        <dbReference type="SAM" id="Phobius"/>
    </source>
</evidence>
<keyword evidence="20" id="KW-0472">Membrane</keyword>
<feature type="transmembrane region" description="Helical" evidence="20">
    <location>
        <begin position="521"/>
        <end position="540"/>
    </location>
</feature>
<feature type="non-terminal residue" evidence="23">
    <location>
        <position position="562"/>
    </location>
</feature>
<dbReference type="SUPFAM" id="SSF82282">
    <property type="entry name" value="Homocysteine S-methyltransferase"/>
    <property type="match status" value="1"/>
</dbReference>
<evidence type="ECO:0000256" key="7">
    <source>
        <dbReference type="ARBA" id="ARBA00013998"/>
    </source>
</evidence>
<feature type="domain" description="Hcy-binding" evidence="21">
    <location>
        <begin position="1"/>
        <end position="281"/>
    </location>
</feature>
<feature type="binding site" evidence="19">
    <location>
        <position position="266"/>
    </location>
    <ligand>
        <name>Zn(2+)</name>
        <dbReference type="ChEBI" id="CHEBI:29105"/>
    </ligand>
</feature>
<dbReference type="Gene3D" id="3.20.20.20">
    <property type="entry name" value="Dihydropteroate synthase-like"/>
    <property type="match status" value="1"/>
</dbReference>
<evidence type="ECO:0000256" key="16">
    <source>
        <dbReference type="ARBA" id="ARBA00023285"/>
    </source>
</evidence>
<comment type="similarity">
    <text evidence="5">Belongs to the vitamin-B12 dependent methionine synthase family.</text>
</comment>
<evidence type="ECO:0000256" key="18">
    <source>
        <dbReference type="ARBA" id="ARBA00031040"/>
    </source>
</evidence>
<evidence type="ECO:0000256" key="8">
    <source>
        <dbReference type="ARBA" id="ARBA00022603"/>
    </source>
</evidence>
<dbReference type="UniPathway" id="UPA00051">
    <property type="reaction ID" value="UER00081"/>
</dbReference>
<keyword evidence="13 19" id="KW-0479">Metal-binding</keyword>
<dbReference type="GO" id="GO:0050667">
    <property type="term" value="P:homocysteine metabolic process"/>
    <property type="evidence" value="ECO:0007669"/>
    <property type="project" value="TreeGrafter"/>
</dbReference>
<organism evidence="23 24">
    <name type="scientific">Symbiobacterium thermophilum</name>
    <dbReference type="NCBI Taxonomy" id="2734"/>
    <lineage>
        <taxon>Bacteria</taxon>
        <taxon>Bacillati</taxon>
        <taxon>Bacillota</taxon>
        <taxon>Clostridia</taxon>
        <taxon>Eubacteriales</taxon>
        <taxon>Symbiobacteriaceae</taxon>
        <taxon>Symbiobacterium</taxon>
    </lineage>
</organism>
<dbReference type="EC" id="2.1.1.13" evidence="6"/>
<dbReference type="GO" id="GO:0046653">
    <property type="term" value="P:tetrahydrofolate metabolic process"/>
    <property type="evidence" value="ECO:0007669"/>
    <property type="project" value="TreeGrafter"/>
</dbReference>
<dbReference type="GO" id="GO:0031419">
    <property type="term" value="F:cobalamin binding"/>
    <property type="evidence" value="ECO:0007669"/>
    <property type="project" value="UniProtKB-KW"/>
</dbReference>
<evidence type="ECO:0000256" key="19">
    <source>
        <dbReference type="PROSITE-ProRule" id="PRU00333"/>
    </source>
</evidence>
<dbReference type="GO" id="GO:0005829">
    <property type="term" value="C:cytosol"/>
    <property type="evidence" value="ECO:0007669"/>
    <property type="project" value="TreeGrafter"/>
</dbReference>
<dbReference type="SUPFAM" id="SSF51717">
    <property type="entry name" value="Dihydropteroate synthetase-like"/>
    <property type="match status" value="1"/>
</dbReference>
<keyword evidence="8 19" id="KW-0489">Methyltransferase</keyword>
<keyword evidence="20" id="KW-1133">Transmembrane helix</keyword>
<keyword evidence="20" id="KW-0812">Transmembrane</keyword>
<evidence type="ECO:0000256" key="9">
    <source>
        <dbReference type="ARBA" id="ARBA00022605"/>
    </source>
</evidence>
<comment type="pathway">
    <text evidence="4">Amino-acid biosynthesis; L-methionine biosynthesis via de novo pathway; L-methionine from L-homocysteine (MetH route): step 1/1.</text>
</comment>
<keyword evidence="16" id="KW-0170">Cobalt</keyword>
<evidence type="ECO:0000256" key="4">
    <source>
        <dbReference type="ARBA" id="ARBA00005178"/>
    </source>
</evidence>
<comment type="catalytic activity">
    <reaction evidence="1">
        <text>(6S)-5-methyl-5,6,7,8-tetrahydrofolate + L-homocysteine = (6S)-5,6,7,8-tetrahydrofolate + L-methionine</text>
        <dbReference type="Rhea" id="RHEA:11172"/>
        <dbReference type="ChEBI" id="CHEBI:18608"/>
        <dbReference type="ChEBI" id="CHEBI:57453"/>
        <dbReference type="ChEBI" id="CHEBI:57844"/>
        <dbReference type="ChEBI" id="CHEBI:58199"/>
        <dbReference type="EC" id="2.1.1.13"/>
    </reaction>
</comment>
<evidence type="ECO:0000259" key="22">
    <source>
        <dbReference type="PROSITE" id="PS50972"/>
    </source>
</evidence>
<evidence type="ECO:0000259" key="21">
    <source>
        <dbReference type="PROSITE" id="PS50970"/>
    </source>
</evidence>
<comment type="cofactor">
    <cofactor evidence="3">
        <name>methylcob(III)alamin</name>
        <dbReference type="ChEBI" id="CHEBI:28115"/>
    </cofactor>
</comment>
<dbReference type="PROSITE" id="PS50970">
    <property type="entry name" value="HCY"/>
    <property type="match status" value="1"/>
</dbReference>
<evidence type="ECO:0000256" key="11">
    <source>
        <dbReference type="ARBA" id="ARBA00022679"/>
    </source>
</evidence>
<dbReference type="GO" id="GO:0032259">
    <property type="term" value="P:methylation"/>
    <property type="evidence" value="ECO:0007669"/>
    <property type="project" value="UniProtKB-KW"/>
</dbReference>
<keyword evidence="9" id="KW-0028">Amino-acid biosynthesis</keyword>
<reference evidence="24" key="1">
    <citation type="submission" date="2016-04" db="EMBL/GenBank/DDBJ databases">
        <authorList>
            <person name="Antunes L.P."/>
            <person name="Martins L.F."/>
            <person name="Pereira R.V."/>
            <person name="Thomas A.M."/>
            <person name="Barbosa D."/>
            <person name="Nascimento L."/>
            <person name="Silva G.M."/>
            <person name="Condomitti G.W."/>
            <person name="Digiampietri L.A."/>
            <person name="Lombardi K.C."/>
            <person name="Ramos P.L."/>
            <person name="Quaggio R.B."/>
            <person name="Oliveira J.C."/>
            <person name="Pascon R.C."/>
            <person name="Cruz J.B."/>
            <person name="Silva A.M."/>
            <person name="Setubal J.C."/>
        </authorList>
    </citation>
    <scope>NUCLEOTIDE SEQUENCE [LARGE SCALE GENOMIC DNA]</scope>
</reference>
<feature type="binding site" evidence="19">
    <location>
        <position position="267"/>
    </location>
    <ligand>
        <name>Zn(2+)</name>
        <dbReference type="ChEBI" id="CHEBI:29105"/>
    </ligand>
</feature>
<evidence type="ECO:0000256" key="14">
    <source>
        <dbReference type="ARBA" id="ARBA00022833"/>
    </source>
</evidence>
<proteinExistence type="inferred from homology"/>
<evidence type="ECO:0000313" key="24">
    <source>
        <dbReference type="Proteomes" id="UP000194267"/>
    </source>
</evidence>
<evidence type="ECO:0000256" key="3">
    <source>
        <dbReference type="ARBA" id="ARBA00001956"/>
    </source>
</evidence>
<keyword evidence="14 19" id="KW-0862">Zinc</keyword>
<dbReference type="EMBL" id="LWLV01000415">
    <property type="protein sequence ID" value="OTA41504.1"/>
    <property type="molecule type" value="Genomic_DNA"/>
</dbReference>
<gene>
    <name evidence="23" type="ORF">A6D92_06130</name>
</gene>
<dbReference type="GO" id="GO:0008705">
    <property type="term" value="F:methionine synthase activity"/>
    <property type="evidence" value="ECO:0007669"/>
    <property type="project" value="UniProtKB-EC"/>
</dbReference>
<evidence type="ECO:0000256" key="5">
    <source>
        <dbReference type="ARBA" id="ARBA00010398"/>
    </source>
</evidence>
<dbReference type="AlphaFoldDB" id="A0A1Y2T710"/>
<evidence type="ECO:0000256" key="13">
    <source>
        <dbReference type="ARBA" id="ARBA00022723"/>
    </source>
</evidence>
<dbReference type="InterPro" id="IPR036589">
    <property type="entry name" value="HCY_dom_sf"/>
</dbReference>
<dbReference type="PROSITE" id="PS50972">
    <property type="entry name" value="PTERIN_BINDING"/>
    <property type="match status" value="1"/>
</dbReference>
<dbReference type="Proteomes" id="UP000194267">
    <property type="component" value="Unassembled WGS sequence"/>
</dbReference>
<keyword evidence="15" id="KW-0486">Methionine biosynthesis</keyword>
<keyword evidence="11 19" id="KW-0808">Transferase</keyword>
<dbReference type="PANTHER" id="PTHR45833">
    <property type="entry name" value="METHIONINE SYNTHASE"/>
    <property type="match status" value="1"/>
</dbReference>
<protein>
    <recommendedName>
        <fullName evidence="7">Methionine synthase</fullName>
        <ecNumber evidence="6">2.1.1.13</ecNumber>
    </recommendedName>
    <alternativeName>
        <fullName evidence="18">5-methyltetrahydrofolate--homocysteine methyltransferase</fullName>
    </alternativeName>
</protein>
<evidence type="ECO:0000256" key="6">
    <source>
        <dbReference type="ARBA" id="ARBA00012032"/>
    </source>
</evidence>
<dbReference type="Pfam" id="PF00809">
    <property type="entry name" value="Pterin_bind"/>
    <property type="match status" value="1"/>
</dbReference>
<comment type="caution">
    <text evidence="23">The sequence shown here is derived from an EMBL/GenBank/DDBJ whole genome shotgun (WGS) entry which is preliminary data.</text>
</comment>
<dbReference type="NCBIfam" id="NF005719">
    <property type="entry name" value="PRK07535.1"/>
    <property type="match status" value="1"/>
</dbReference>
<accession>A0A1Y2T710</accession>
<dbReference type="InterPro" id="IPR000489">
    <property type="entry name" value="Pterin-binding_dom"/>
</dbReference>
<evidence type="ECO:0000256" key="17">
    <source>
        <dbReference type="ARBA" id="ARBA00025552"/>
    </source>
</evidence>
<dbReference type="Gene3D" id="3.20.20.330">
    <property type="entry name" value="Homocysteine-binding-like domain"/>
    <property type="match status" value="1"/>
</dbReference>
<evidence type="ECO:0000313" key="23">
    <source>
        <dbReference type="EMBL" id="OTA41504.1"/>
    </source>
</evidence>
<evidence type="ECO:0000256" key="1">
    <source>
        <dbReference type="ARBA" id="ARBA00001700"/>
    </source>
</evidence>
<comment type="function">
    <text evidence="17">Catalyzes the transfer of a methyl group from methyl-cobalamin to homocysteine, yielding enzyme-bound cob(I)alamin and methionine. Subsequently, remethylates the cofactor using methyltetrahydrofolate.</text>
</comment>
<evidence type="ECO:0000256" key="12">
    <source>
        <dbReference type="ARBA" id="ARBA00022691"/>
    </source>
</evidence>
<feature type="binding site" evidence="19">
    <location>
        <position position="200"/>
    </location>
    <ligand>
        <name>Zn(2+)</name>
        <dbReference type="ChEBI" id="CHEBI:29105"/>
    </ligand>
</feature>
<dbReference type="Pfam" id="PF02574">
    <property type="entry name" value="S-methyl_trans"/>
    <property type="match status" value="1"/>
</dbReference>
<comment type="cofactor">
    <cofactor evidence="2 19">
        <name>Zn(2+)</name>
        <dbReference type="ChEBI" id="CHEBI:29105"/>
    </cofactor>
</comment>
<dbReference type="GO" id="GO:0046872">
    <property type="term" value="F:metal ion binding"/>
    <property type="evidence" value="ECO:0007669"/>
    <property type="project" value="UniProtKB-KW"/>
</dbReference>
<evidence type="ECO:0000256" key="15">
    <source>
        <dbReference type="ARBA" id="ARBA00023167"/>
    </source>
</evidence>
<dbReference type="InterPro" id="IPR050554">
    <property type="entry name" value="Met_Synthase/Corrinoid"/>
</dbReference>
<keyword evidence="12" id="KW-0949">S-adenosyl-L-methionine</keyword>
<sequence>MGRAVLVFDGAMGTMLQARGLAPGACPDVWNLERPEEVIAVHRAYVEAGAQIIETNTFGSTPLRLRHYGLQDRCREITVAGVRCAREAAAGRAWVAGSMGPLGALVEPLGELTFDEAYAQFAAQARAFAEAQPDFIIIETIADLNELRAAILACKDHAPGIRIIAQITLDPSGRAFTGTDPETAALVLQSLGADVIGLNCSVGPDVLVDAVARMARVARVPISVQPNAGLPVLQPDGTTRFPMGPEEFAAYGPKLVEAGAALVGGCCGTTPEHIRRLRAAVEGLKPKGQPGPLASALGLASRTRSLFFVEQNLPVVIGERINPTGRKLLTKDIQEGVFARVRAEAKRQVAAGAAVLDVNVGVPLIDEPAAMAGAVRAIQDTVDVPLCLDSPNPAALEAGLKACVGKPLLNSFSLEEGRAEVVLPLARRYGAAVLGLTIDEKGIPGSAEQRLAIARRLVAAAEAHGIPRHDVVIDPLALTAGAQQADAKETLKAIRWITEELGVLTSLGVSNISFGLPNRPFLNAVYLAMAVTEGLAMAILNPLDERMMDTVRALRLFLNRDR</sequence>